<feature type="domain" description="UspA" evidence="2">
    <location>
        <begin position="5"/>
        <end position="144"/>
    </location>
</feature>
<sequence length="294" mass="31736">MKTIYKNILIAVDGSEDSEKALEKGINLTLEHGSTLIIGHVVDYKNYSRAAVFSYDLIPAAEEAGQKILDESKKKAQKAGVLDVITSLQSGNPQKLVSQLLAENYKADLIITGASGAGTFDKYVMGSVSLGTVRHAQCDVLIVRNEKVLDGYQTILAAADGSDESIAAFEKAVDIAAGSNSSLIVAHVLHTPAISSFDMHTEEILAMFEKNGENILEQYKKTAEQRHVENIKYIIERGSPKTVLPISIAKAYKADLIVAGASGLNRVERRFLGSVAESIVRRAACDVLIVHPPD</sequence>
<evidence type="ECO:0000256" key="1">
    <source>
        <dbReference type="ARBA" id="ARBA00008791"/>
    </source>
</evidence>
<dbReference type="PANTHER" id="PTHR46268:SF6">
    <property type="entry name" value="UNIVERSAL STRESS PROTEIN UP12"/>
    <property type="match status" value="1"/>
</dbReference>
<dbReference type="PANTHER" id="PTHR46268">
    <property type="entry name" value="STRESS RESPONSE PROTEIN NHAX"/>
    <property type="match status" value="1"/>
</dbReference>
<comment type="caution">
    <text evidence="3">The sequence shown here is derived from an EMBL/GenBank/DDBJ whole genome shotgun (WGS) entry which is preliminary data.</text>
</comment>
<dbReference type="InterPro" id="IPR014729">
    <property type="entry name" value="Rossmann-like_a/b/a_fold"/>
</dbReference>
<evidence type="ECO:0000313" key="4">
    <source>
        <dbReference type="Proteomes" id="UP000285120"/>
    </source>
</evidence>
<keyword evidence="4" id="KW-1185">Reference proteome</keyword>
<dbReference type="InterPro" id="IPR006015">
    <property type="entry name" value="Universal_stress_UspA"/>
</dbReference>
<accession>A0A419UX24</accession>
<dbReference type="RefSeq" id="WP_120194246.1">
    <property type="nucleotide sequence ID" value="NZ_RAPK01000011.1"/>
</dbReference>
<dbReference type="Proteomes" id="UP000285120">
    <property type="component" value="Unassembled WGS sequence"/>
</dbReference>
<protein>
    <submittedName>
        <fullName evidence="3">Nucleotide-binding universal stress UspA family protein</fullName>
    </submittedName>
</protein>
<dbReference type="EMBL" id="RAPK01000011">
    <property type="protein sequence ID" value="RKD69687.1"/>
    <property type="molecule type" value="Genomic_DNA"/>
</dbReference>
<dbReference type="PRINTS" id="PR01438">
    <property type="entry name" value="UNVRSLSTRESS"/>
</dbReference>
<dbReference type="SUPFAM" id="SSF52402">
    <property type="entry name" value="Adenine nucleotide alpha hydrolases-like"/>
    <property type="match status" value="2"/>
</dbReference>
<comment type="similarity">
    <text evidence="1">Belongs to the universal stress protein A family.</text>
</comment>
<dbReference type="CDD" id="cd00293">
    <property type="entry name" value="USP-like"/>
    <property type="match status" value="2"/>
</dbReference>
<dbReference type="AlphaFoldDB" id="A0A419UX24"/>
<dbReference type="Gene3D" id="3.40.50.620">
    <property type="entry name" value="HUPs"/>
    <property type="match status" value="2"/>
</dbReference>
<feature type="domain" description="UspA" evidence="2">
    <location>
        <begin position="152"/>
        <end position="291"/>
    </location>
</feature>
<proteinExistence type="inferred from homology"/>
<gene>
    <name evidence="3" type="ORF">ATL39_3113</name>
</gene>
<name>A0A419UX24_9BACL</name>
<dbReference type="OrthoDB" id="9789668at2"/>
<reference evidence="3 4" key="1">
    <citation type="submission" date="2018-09" db="EMBL/GenBank/DDBJ databases">
        <title>Genomic Encyclopedia of Archaeal and Bacterial Type Strains, Phase II (KMG-II): from individual species to whole genera.</title>
        <authorList>
            <person name="Goeker M."/>
        </authorList>
    </citation>
    <scope>NUCLEOTIDE SEQUENCE [LARGE SCALE GENOMIC DNA]</scope>
    <source>
        <strain evidence="3 4">DSM 17008</strain>
    </source>
</reference>
<dbReference type="Pfam" id="PF00582">
    <property type="entry name" value="Usp"/>
    <property type="match status" value="2"/>
</dbReference>
<organism evidence="3 4">
    <name type="scientific">Sinobaca qinghaiensis</name>
    <dbReference type="NCBI Taxonomy" id="342944"/>
    <lineage>
        <taxon>Bacteria</taxon>
        <taxon>Bacillati</taxon>
        <taxon>Bacillota</taxon>
        <taxon>Bacilli</taxon>
        <taxon>Bacillales</taxon>
        <taxon>Sporolactobacillaceae</taxon>
        <taxon>Sinobaca</taxon>
    </lineage>
</organism>
<evidence type="ECO:0000259" key="2">
    <source>
        <dbReference type="Pfam" id="PF00582"/>
    </source>
</evidence>
<evidence type="ECO:0000313" key="3">
    <source>
        <dbReference type="EMBL" id="RKD69687.1"/>
    </source>
</evidence>
<dbReference type="InterPro" id="IPR006016">
    <property type="entry name" value="UspA"/>
</dbReference>